<protein>
    <submittedName>
        <fullName evidence="1">Uncharacterized protein</fullName>
    </submittedName>
</protein>
<gene>
    <name evidence="1" type="ORF">HSTV-4_gp59</name>
</gene>
<proteinExistence type="predicted"/>
<evidence type="ECO:0000313" key="1">
    <source>
        <dbReference type="EMBL" id="UBF20266.1"/>
    </source>
</evidence>
<organism evidence="1 2">
    <name type="scientific">Halorubrum sodomense tailed virus 4</name>
    <dbReference type="NCBI Taxonomy" id="2878013"/>
    <lineage>
        <taxon>Viruses</taxon>
        <taxon>Duplodnaviria</taxon>
        <taxon>Heunggongvirae</taxon>
        <taxon>Uroviricota</taxon>
        <taxon>Caudoviricetes</taxon>
        <taxon>Thumleimavirales</taxon>
        <taxon>Hafunaviridae</taxon>
        <taxon>Haloferacalesvirus</taxon>
        <taxon>Haloferacalesvirus samutsakhonense</taxon>
        <taxon>Haloferacalesvirus HSTV4</taxon>
    </lineage>
</organism>
<name>A0AAE8XTI8_9CAUD</name>
<dbReference type="Proteomes" id="UP000827392">
    <property type="component" value="Segment"/>
</dbReference>
<keyword evidence="2" id="KW-1185">Reference proteome</keyword>
<accession>A0AAE8XTI8</accession>
<sequence>MSELRKPDVRSEVYRLEGRQHSVSTAKSQFAEEHDIPYSNVKGKMIDRPGYGRKFPAYCVVVEVDE</sequence>
<evidence type="ECO:0000313" key="2">
    <source>
        <dbReference type="Proteomes" id="UP000827392"/>
    </source>
</evidence>
<reference evidence="1 2" key="1">
    <citation type="submission" date="2021-05" db="EMBL/GenBank/DDBJ databases">
        <title>Diversity, taxonomy and evolution of archaeal viruses of the class Caudoviricetes.</title>
        <authorList>
            <person name="Liu Y."/>
            <person name="Demina T.A."/>
            <person name="Roux S."/>
            <person name="Aiewsakun P."/>
            <person name="Kazlauskas D."/>
            <person name="Simmonds P."/>
            <person name="Prangishvili D."/>
            <person name="Oksanen H.M."/>
            <person name="Krupovic M."/>
        </authorList>
    </citation>
    <scope>NUCLEOTIDE SEQUENCE [LARGE SCALE GENOMIC DNA]</scope>
    <source>
        <strain evidence="1">HSTV-4/6</strain>
    </source>
</reference>
<dbReference type="EMBL" id="MZ334501">
    <property type="protein sequence ID" value="UBF20266.1"/>
    <property type="molecule type" value="Genomic_DNA"/>
</dbReference>